<feature type="transmembrane region" description="Helical" evidence="1">
    <location>
        <begin position="73"/>
        <end position="90"/>
    </location>
</feature>
<name>A0A1Y2MGJ5_PSEAH</name>
<organism evidence="2 3">
    <name type="scientific">Pseudonocardia autotrophica</name>
    <name type="common">Amycolata autotrophica</name>
    <name type="synonym">Nocardia autotrophica</name>
    <dbReference type="NCBI Taxonomy" id="2074"/>
    <lineage>
        <taxon>Bacteria</taxon>
        <taxon>Bacillati</taxon>
        <taxon>Actinomycetota</taxon>
        <taxon>Actinomycetes</taxon>
        <taxon>Pseudonocardiales</taxon>
        <taxon>Pseudonocardiaceae</taxon>
        <taxon>Pseudonocardia</taxon>
    </lineage>
</organism>
<keyword evidence="3" id="KW-1185">Reference proteome</keyword>
<dbReference type="Proteomes" id="UP000194360">
    <property type="component" value="Unassembled WGS sequence"/>
</dbReference>
<comment type="caution">
    <text evidence="2">The sequence shown here is derived from an EMBL/GenBank/DDBJ whole genome shotgun (WGS) entry which is preliminary data.</text>
</comment>
<accession>A0A1Y2MGJ5</accession>
<keyword evidence="1" id="KW-0472">Membrane</keyword>
<dbReference type="OrthoDB" id="4276066at2"/>
<evidence type="ECO:0000313" key="3">
    <source>
        <dbReference type="Proteomes" id="UP000194360"/>
    </source>
</evidence>
<keyword evidence="1" id="KW-0812">Transmembrane</keyword>
<evidence type="ECO:0000313" key="2">
    <source>
        <dbReference type="EMBL" id="OSY34380.1"/>
    </source>
</evidence>
<dbReference type="EMBL" id="MIGB01000107">
    <property type="protein sequence ID" value="OSY34380.1"/>
    <property type="molecule type" value="Genomic_DNA"/>
</dbReference>
<dbReference type="AlphaFoldDB" id="A0A1Y2MGJ5"/>
<reference evidence="2 3" key="1">
    <citation type="submission" date="2016-09" db="EMBL/GenBank/DDBJ databases">
        <title>Pseudonocardia autotrophica DSM535, a candidate organism with high potential of specific P450 cytochromes.</title>
        <authorList>
            <person name="Grumaz C."/>
            <person name="Vainshtein Y."/>
            <person name="Kirstahler P."/>
            <person name="Sohn K."/>
        </authorList>
    </citation>
    <scope>NUCLEOTIDE SEQUENCE [LARGE SCALE GENOMIC DNA]</scope>
    <source>
        <strain evidence="2 3">DSM 535</strain>
    </source>
</reference>
<sequence length="191" mass="20983">MATVPVPDEVTRQQRLVDQAVSIHAALRDRANRVATITTVTLLCASAIGTALAFAGDDTPLQLLGLQATTSTWLGAFSVVVFCGTLSELVTDRRGTARRHDAAVRLLADLKSEYRSAAPDGDASWTTAQGRLRERYDHVMGLVPPIPEARFAGLKARHLRKVELSKLLSAHPGLTVRRARRRLDRRLREVE</sequence>
<gene>
    <name evidence="2" type="ORF">BG845_06913</name>
</gene>
<dbReference type="STRING" id="2074.BG845_06913"/>
<keyword evidence="1" id="KW-1133">Transmembrane helix</keyword>
<evidence type="ECO:0008006" key="4">
    <source>
        <dbReference type="Google" id="ProtNLM"/>
    </source>
</evidence>
<dbReference type="RefSeq" id="WP_085916914.1">
    <property type="nucleotide sequence ID" value="NZ_AP018920.1"/>
</dbReference>
<proteinExistence type="predicted"/>
<evidence type="ECO:0000256" key="1">
    <source>
        <dbReference type="SAM" id="Phobius"/>
    </source>
</evidence>
<feature type="transmembrane region" description="Helical" evidence="1">
    <location>
        <begin position="34"/>
        <end position="53"/>
    </location>
</feature>
<protein>
    <recommendedName>
        <fullName evidence="4">SMODS and SLOG-associating 2TM effector domain-containing protein</fullName>
    </recommendedName>
</protein>